<protein>
    <submittedName>
        <fullName evidence="10">Oidioi.mRNA.OKI2018_I69.PAR.g12082.t1.cds</fullName>
    </submittedName>
</protein>
<evidence type="ECO:0000256" key="7">
    <source>
        <dbReference type="SAM" id="MobiDB-lite"/>
    </source>
</evidence>
<evidence type="ECO:0000259" key="8">
    <source>
        <dbReference type="PROSITE" id="PS50271"/>
    </source>
</evidence>
<keyword evidence="2 5" id="KW-0863">Zinc-finger</keyword>
<feature type="compositionally biased region" description="Basic and acidic residues" evidence="7">
    <location>
        <begin position="18"/>
        <end position="27"/>
    </location>
</feature>
<sequence>MKPRRARKESTVNIMSSNDKEKSQEMRGSRQFVEYSIESVDFPLESTYADALKNSSQKVTHELTDRKPFMSGNAAIESVHGLIHLYKTNYGFNITEEGPSDMLLLVHVPVDLDTHDLLRFLGNYDKKMEYIKIVRDQSLNQYMVLLKFDEQQSADTFYHSINGQKFNSLLEETCQVAYVGKVELLHAGEGAGWPANGRVGEVRFDRSLQSFLPLSMSEKWEDSTCPVCRYTQTPSSEESERNACLSCNSKEDLWICLVCGNIGCGRYTQEHAQQHYLDTSHNYAMALSDNRVWDYAGDYFVHRLVTNESSEKIVETKVNSKDLEAKIQTECLKFFSVQLEEQRKYWEEKLKQKDQEHQEKCEKITEELDKLKSRAVTKDEFEKEKQSYEKRLRSATEKAVKASTELQNERSMTLSMVETRTAQDKRIKSLEEENASQSATIRDLMLHLEALQTINNENELKRDFSARSQQLPGGSASDKLECNMSILDLAVIGRKPFSSSKIIFKRYKEDQEMLEKLFQTKGKHSSLHLACQKQKKGPVLKKIINLYAKYGFKADRVAEHNMSTIAWLLDDGGKCADPREPLIALLEHGANPSLRVDYKGIRSLPEVNGNEGPWAKDEEVKEDVIDILHKARRQKSKNVGKLAKQAFYESLKESLADNPNENAKSYLENIADMREKMRTVPSDESEIYFGWNKVYELNKETVKTQRERDAIEEEFQFHDKDCDSCVRRECGKVKKRKLRKRTKRAIPALQDTESDCLIVKQEVMEGSSQKKPLTILEELEKMDDSDNPIDLDKLDTPATSDYGIKSAAESKEKDQQEDNQEAEVPEKNSDKSSAEPEKSESAKPPQDDGEAQEETEPSAVATVPKNLEKVVTSPAKTILASVTMHLDDVPLTSAAHYKDMNSPKMSSRGTSLNGSHQSVPDVIDLTNCSQSPEKPPAETPSSKTSSETLPQEKRVCRAIGCRKHPGLRCSTCKVFYCSRQCQCKDWKRHKQECKKLKKQYDQRNNSGVEAISAVTEPVEIAEVDSDGAIVDQLPSKERKISLQSQSEKPKMEAASKPSMAIVHPTNITPAPKPVIARILSPSRNSINIPASNPPPASANETSNKRGNSETGLPDAKKRKLNRQNQNDSGSEIAFTRDARNMLTELDNLSDRNKNFSSRKKEFDADLKKELVPAKQDQIELLSMERQFDELLDAFSTTDPNEARRSRKRRGISDQEHRLHKLHQKLREEIPQLLYPAYVHHDYTIYTKDCKLVIEYGLDSRREFNGVKSLRGGVEIAKTFVTAELSNPTVTLMSSDIKARLGILEFKWTVHGEERLKFLSAGRPKVYTFISHLNVNDDGLVYKHTVTSIEIDKSAALSSRAILAIPFELDSLARREESKY</sequence>
<dbReference type="PANTHER" id="PTHR24007:SF7">
    <property type="entry name" value="BRCA1-ASSOCIATED PROTEIN"/>
    <property type="match status" value="1"/>
</dbReference>
<dbReference type="PROSITE" id="PS50865">
    <property type="entry name" value="ZF_MYND_2"/>
    <property type="match status" value="1"/>
</dbReference>
<feature type="region of interest" description="Disordered" evidence="7">
    <location>
        <begin position="897"/>
        <end position="949"/>
    </location>
</feature>
<feature type="coiled-coil region" evidence="6">
    <location>
        <begin position="336"/>
        <end position="405"/>
    </location>
</feature>
<dbReference type="Pfam" id="PF02148">
    <property type="entry name" value="zf-UBP"/>
    <property type="match status" value="1"/>
</dbReference>
<dbReference type="InterPro" id="IPR001607">
    <property type="entry name" value="Znf_UBP"/>
</dbReference>
<feature type="compositionally biased region" description="Acidic residues" evidence="7">
    <location>
        <begin position="847"/>
        <end position="856"/>
    </location>
</feature>
<dbReference type="Gene3D" id="3.30.40.10">
    <property type="entry name" value="Zinc/RING finger domain, C3HC4 (zinc finger)"/>
    <property type="match status" value="1"/>
</dbReference>
<feature type="domain" description="UBP-type" evidence="8">
    <location>
        <begin position="226"/>
        <end position="320"/>
    </location>
</feature>
<reference evidence="10 11" key="1">
    <citation type="submission" date="2021-04" db="EMBL/GenBank/DDBJ databases">
        <authorList>
            <person name="Bliznina A."/>
        </authorList>
    </citation>
    <scope>NUCLEOTIDE SEQUENCE [LARGE SCALE GENOMIC DNA]</scope>
</reference>
<evidence type="ECO:0000256" key="4">
    <source>
        <dbReference type="ARBA" id="ARBA00022833"/>
    </source>
</evidence>
<keyword evidence="6" id="KW-0175">Coiled coil</keyword>
<feature type="region of interest" description="Disordered" evidence="7">
    <location>
        <begin position="781"/>
        <end position="866"/>
    </location>
</feature>
<dbReference type="PROSITE" id="PS50271">
    <property type="entry name" value="ZF_UBP"/>
    <property type="match status" value="1"/>
</dbReference>
<organism evidence="10 11">
    <name type="scientific">Oikopleura dioica</name>
    <name type="common">Tunicate</name>
    <dbReference type="NCBI Taxonomy" id="34765"/>
    <lineage>
        <taxon>Eukaryota</taxon>
        <taxon>Metazoa</taxon>
        <taxon>Chordata</taxon>
        <taxon>Tunicata</taxon>
        <taxon>Appendicularia</taxon>
        <taxon>Copelata</taxon>
        <taxon>Oikopleuridae</taxon>
        <taxon>Oikopleura</taxon>
    </lineage>
</organism>
<dbReference type="EMBL" id="OU015568">
    <property type="protein sequence ID" value="CAG5089092.1"/>
    <property type="molecule type" value="Genomic_DNA"/>
</dbReference>
<accession>A0ABN7S5E3</accession>
<evidence type="ECO:0000313" key="10">
    <source>
        <dbReference type="EMBL" id="CAG5089092.1"/>
    </source>
</evidence>
<dbReference type="Proteomes" id="UP001158576">
    <property type="component" value="Chromosome PAR"/>
</dbReference>
<dbReference type="InterPro" id="IPR013083">
    <property type="entry name" value="Znf_RING/FYVE/PHD"/>
</dbReference>
<feature type="region of interest" description="Disordered" evidence="7">
    <location>
        <begin position="1034"/>
        <end position="1058"/>
    </location>
</feature>
<evidence type="ECO:0000256" key="2">
    <source>
        <dbReference type="ARBA" id="ARBA00022771"/>
    </source>
</evidence>
<dbReference type="Pfam" id="PF01753">
    <property type="entry name" value="zf-MYND"/>
    <property type="match status" value="1"/>
</dbReference>
<dbReference type="InterPro" id="IPR011422">
    <property type="entry name" value="BRAP2/ETP1_RRM"/>
</dbReference>
<evidence type="ECO:0000256" key="1">
    <source>
        <dbReference type="ARBA" id="ARBA00022723"/>
    </source>
</evidence>
<dbReference type="SMART" id="SM00290">
    <property type="entry name" value="ZnF_UBP"/>
    <property type="match status" value="1"/>
</dbReference>
<keyword evidence="1" id="KW-0479">Metal-binding</keyword>
<gene>
    <name evidence="10" type="ORF">OKIOD_LOCUS3640</name>
</gene>
<proteinExistence type="predicted"/>
<feature type="region of interest" description="Disordered" evidence="7">
    <location>
        <begin position="1"/>
        <end position="27"/>
    </location>
</feature>
<feature type="compositionally biased region" description="Basic and acidic residues" evidence="7">
    <location>
        <begin position="781"/>
        <end position="795"/>
    </location>
</feature>
<dbReference type="InterPro" id="IPR002893">
    <property type="entry name" value="Znf_MYND"/>
</dbReference>
<dbReference type="CDD" id="cd12718">
    <property type="entry name" value="RRM_BRAP2"/>
    <property type="match status" value="1"/>
</dbReference>
<feature type="compositionally biased region" description="Polar residues" evidence="7">
    <location>
        <begin position="903"/>
        <end position="918"/>
    </location>
</feature>
<dbReference type="InterPro" id="IPR034932">
    <property type="entry name" value="BRAP2_RRM"/>
</dbReference>
<evidence type="ECO:0000256" key="6">
    <source>
        <dbReference type="SAM" id="Coils"/>
    </source>
</evidence>
<name>A0ABN7S5E3_OIKDI</name>
<dbReference type="SUPFAM" id="SSF144232">
    <property type="entry name" value="HIT/MYND zinc finger-like"/>
    <property type="match status" value="1"/>
</dbReference>
<feature type="compositionally biased region" description="Polar residues" evidence="7">
    <location>
        <begin position="939"/>
        <end position="949"/>
    </location>
</feature>
<evidence type="ECO:0000256" key="5">
    <source>
        <dbReference type="PROSITE-ProRule" id="PRU00134"/>
    </source>
</evidence>
<dbReference type="SUPFAM" id="SSF57850">
    <property type="entry name" value="RING/U-box"/>
    <property type="match status" value="1"/>
</dbReference>
<feature type="region of interest" description="Disordered" evidence="7">
    <location>
        <begin position="1085"/>
        <end position="1135"/>
    </location>
</feature>
<keyword evidence="3" id="KW-0833">Ubl conjugation pathway</keyword>
<evidence type="ECO:0000259" key="9">
    <source>
        <dbReference type="PROSITE" id="PS50865"/>
    </source>
</evidence>
<evidence type="ECO:0000313" key="11">
    <source>
        <dbReference type="Proteomes" id="UP001158576"/>
    </source>
</evidence>
<evidence type="ECO:0000256" key="3">
    <source>
        <dbReference type="ARBA" id="ARBA00022786"/>
    </source>
</evidence>
<feature type="domain" description="MYND-type" evidence="9">
    <location>
        <begin position="956"/>
        <end position="993"/>
    </location>
</feature>
<feature type="compositionally biased region" description="Basic and acidic residues" evidence="7">
    <location>
        <begin position="824"/>
        <end position="841"/>
    </location>
</feature>
<dbReference type="PANTHER" id="PTHR24007">
    <property type="entry name" value="BRCA1-ASSOCIATED PROTEIN"/>
    <property type="match status" value="1"/>
</dbReference>
<keyword evidence="4" id="KW-0862">Zinc</keyword>
<keyword evidence="11" id="KW-1185">Reference proteome</keyword>
<dbReference type="Gene3D" id="6.10.140.2220">
    <property type="match status" value="1"/>
</dbReference>
<dbReference type="Pfam" id="PF07576">
    <property type="entry name" value="BRAP2"/>
    <property type="match status" value="1"/>
</dbReference>